<sequence length="206" mass="21813">MVRFSALSSLSKRVNRVLVVGSLETLQAQGASGSFLHQTLLSASQDANSSASNLLLQHALDTLSPSADSGATSELLLPRASDALPVTLFALPTQVSRSNTLARPHAIASFVKSHNKLVTKRGENATEEVVLVVLMLPGHTDTWFAAGAAVARAAPLYEHKLKRSNALPGSEAESDPLEVVYQTPLTADETTLVQHTANAIQLATRL</sequence>
<dbReference type="AlphaFoldDB" id="A0A225W142"/>
<dbReference type="STRING" id="4795.A0A225W142"/>
<name>A0A225W142_9STRA</name>
<dbReference type="OrthoDB" id="412814at2759"/>
<gene>
    <name evidence="2" type="ORF">PHMEG_00016550</name>
</gene>
<evidence type="ECO:0000313" key="2">
    <source>
        <dbReference type="EMBL" id="OWZ10580.1"/>
    </source>
</evidence>
<dbReference type="Proteomes" id="UP000198211">
    <property type="component" value="Unassembled WGS sequence"/>
</dbReference>
<evidence type="ECO:0000259" key="1">
    <source>
        <dbReference type="Pfam" id="PF18295"/>
    </source>
</evidence>
<comment type="caution">
    <text evidence="2">The sequence shown here is derived from an EMBL/GenBank/DDBJ whole genome shotgun (WGS) entry which is preliminary data.</text>
</comment>
<dbReference type="InterPro" id="IPR041417">
    <property type="entry name" value="NPEPL1_N"/>
</dbReference>
<accession>A0A225W142</accession>
<keyword evidence="2" id="KW-0378">Hydrolase</keyword>
<evidence type="ECO:0000313" key="3">
    <source>
        <dbReference type="Proteomes" id="UP000198211"/>
    </source>
</evidence>
<reference evidence="3" key="1">
    <citation type="submission" date="2017-03" db="EMBL/GenBank/DDBJ databases">
        <title>Phytopthora megakarya and P. palmivora, two closely related causual agents of cacao black pod achieved similar genome size and gene model numbers by different mechanisms.</title>
        <authorList>
            <person name="Ali S."/>
            <person name="Shao J."/>
            <person name="Larry D.J."/>
            <person name="Kronmiller B."/>
            <person name="Shen D."/>
            <person name="Strem M.D."/>
            <person name="Melnick R.L."/>
            <person name="Guiltinan M.J."/>
            <person name="Tyler B.M."/>
            <person name="Meinhardt L.W."/>
            <person name="Bailey B.A."/>
        </authorList>
    </citation>
    <scope>NUCLEOTIDE SEQUENCE [LARGE SCALE GENOMIC DNA]</scope>
    <source>
        <strain evidence="3">zdho120</strain>
    </source>
</reference>
<proteinExistence type="predicted"/>
<protein>
    <submittedName>
        <fullName evidence="2">Metalloprotease</fullName>
    </submittedName>
</protein>
<dbReference type="GO" id="GO:0008237">
    <property type="term" value="F:metallopeptidase activity"/>
    <property type="evidence" value="ECO:0007669"/>
    <property type="project" value="UniProtKB-KW"/>
</dbReference>
<organism evidence="2 3">
    <name type="scientific">Phytophthora megakarya</name>
    <dbReference type="NCBI Taxonomy" id="4795"/>
    <lineage>
        <taxon>Eukaryota</taxon>
        <taxon>Sar</taxon>
        <taxon>Stramenopiles</taxon>
        <taxon>Oomycota</taxon>
        <taxon>Peronosporomycetes</taxon>
        <taxon>Peronosporales</taxon>
        <taxon>Peronosporaceae</taxon>
        <taxon>Phytophthora</taxon>
    </lineage>
</organism>
<dbReference type="Gene3D" id="3.40.50.10590">
    <property type="entry name" value="Zn-dependent exopeptidases"/>
    <property type="match status" value="1"/>
</dbReference>
<dbReference type="Pfam" id="PF18295">
    <property type="entry name" value="Pdase_M17_N2"/>
    <property type="match status" value="1"/>
</dbReference>
<feature type="domain" description="Probable aminopeptidase NPEPL1 N-terminal" evidence="1">
    <location>
        <begin position="17"/>
        <end position="160"/>
    </location>
</feature>
<keyword evidence="3" id="KW-1185">Reference proteome</keyword>
<keyword evidence="2" id="KW-0645">Protease</keyword>
<dbReference type="EMBL" id="NBNE01002401">
    <property type="protein sequence ID" value="OWZ10580.1"/>
    <property type="molecule type" value="Genomic_DNA"/>
</dbReference>
<feature type="non-terminal residue" evidence="2">
    <location>
        <position position="206"/>
    </location>
</feature>
<keyword evidence="2" id="KW-0482">Metalloprotease</keyword>
<dbReference type="GO" id="GO:0006508">
    <property type="term" value="P:proteolysis"/>
    <property type="evidence" value="ECO:0007669"/>
    <property type="project" value="UniProtKB-KW"/>
</dbReference>